<evidence type="ECO:0000259" key="7">
    <source>
        <dbReference type="PROSITE" id="PS51918"/>
    </source>
</evidence>
<dbReference type="CDD" id="cd21109">
    <property type="entry name" value="SPASM"/>
    <property type="match status" value="1"/>
</dbReference>
<dbReference type="HOGENOM" id="CLU_009273_4_0_7"/>
<dbReference type="Pfam" id="PF13186">
    <property type="entry name" value="SPASM"/>
    <property type="match status" value="1"/>
</dbReference>
<evidence type="ECO:0000256" key="1">
    <source>
        <dbReference type="ARBA" id="ARBA00001966"/>
    </source>
</evidence>
<evidence type="ECO:0000256" key="2">
    <source>
        <dbReference type="ARBA" id="ARBA00022485"/>
    </source>
</evidence>
<dbReference type="CDD" id="cd01335">
    <property type="entry name" value="Radical_SAM"/>
    <property type="match status" value="1"/>
</dbReference>
<evidence type="ECO:0000313" key="9">
    <source>
        <dbReference type="Proteomes" id="UP000006695"/>
    </source>
</evidence>
<dbReference type="InterPro" id="IPR017200">
    <property type="entry name" value="PqqE-like"/>
</dbReference>
<dbReference type="SUPFAM" id="SSF102114">
    <property type="entry name" value="Radical SAM enzymes"/>
    <property type="match status" value="1"/>
</dbReference>
<dbReference type="GO" id="GO:0003824">
    <property type="term" value="F:catalytic activity"/>
    <property type="evidence" value="ECO:0007669"/>
    <property type="project" value="InterPro"/>
</dbReference>
<comment type="cofactor">
    <cofactor evidence="1">
        <name>[4Fe-4S] cluster</name>
        <dbReference type="ChEBI" id="CHEBI:49883"/>
    </cofactor>
</comment>
<keyword evidence="5" id="KW-0408">Iron</keyword>
<dbReference type="SFLD" id="SFLDS00029">
    <property type="entry name" value="Radical_SAM"/>
    <property type="match status" value="1"/>
</dbReference>
<dbReference type="OrthoDB" id="9782387at2"/>
<dbReference type="Proteomes" id="UP000006695">
    <property type="component" value="Chromosome"/>
</dbReference>
<dbReference type="InterPro" id="IPR023885">
    <property type="entry name" value="4Fe4S-binding_SPASM_dom"/>
</dbReference>
<dbReference type="Pfam" id="PF04055">
    <property type="entry name" value="Radical_SAM"/>
    <property type="match status" value="1"/>
</dbReference>
<name>A5GCH2_GEOUR</name>
<dbReference type="PROSITE" id="PS51918">
    <property type="entry name" value="RADICAL_SAM"/>
    <property type="match status" value="1"/>
</dbReference>
<organism evidence="8 9">
    <name type="scientific">Geotalea uraniireducens (strain Rf4)</name>
    <name type="common">Geobacter uraniireducens</name>
    <dbReference type="NCBI Taxonomy" id="351605"/>
    <lineage>
        <taxon>Bacteria</taxon>
        <taxon>Pseudomonadati</taxon>
        <taxon>Thermodesulfobacteriota</taxon>
        <taxon>Desulfuromonadia</taxon>
        <taxon>Geobacterales</taxon>
        <taxon>Geobacteraceae</taxon>
        <taxon>Geotalea</taxon>
    </lineage>
</organism>
<dbReference type="AlphaFoldDB" id="A5GCH2"/>
<keyword evidence="3" id="KW-0949">S-adenosyl-L-methionine</keyword>
<dbReference type="SMART" id="SM00729">
    <property type="entry name" value="Elp3"/>
    <property type="match status" value="1"/>
</dbReference>
<dbReference type="Gene3D" id="3.20.20.70">
    <property type="entry name" value="Aldolase class I"/>
    <property type="match status" value="1"/>
</dbReference>
<dbReference type="GO" id="GO:0046872">
    <property type="term" value="F:metal ion binding"/>
    <property type="evidence" value="ECO:0007669"/>
    <property type="project" value="UniProtKB-KW"/>
</dbReference>
<dbReference type="PANTHER" id="PTHR11228:SF7">
    <property type="entry name" value="PQQA PEPTIDE CYCLASE"/>
    <property type="match status" value="1"/>
</dbReference>
<dbReference type="STRING" id="351605.Gura_0505"/>
<evidence type="ECO:0000313" key="8">
    <source>
        <dbReference type="EMBL" id="ABQ24720.1"/>
    </source>
</evidence>
<accession>A5GCH2</accession>
<evidence type="ECO:0000256" key="6">
    <source>
        <dbReference type="ARBA" id="ARBA00023014"/>
    </source>
</evidence>
<evidence type="ECO:0000256" key="4">
    <source>
        <dbReference type="ARBA" id="ARBA00022723"/>
    </source>
</evidence>
<gene>
    <name evidence="8" type="ordered locus">Gura_0505</name>
</gene>
<dbReference type="InterPro" id="IPR013785">
    <property type="entry name" value="Aldolase_TIM"/>
</dbReference>
<proteinExistence type="predicted"/>
<dbReference type="SFLD" id="SFLDG01067">
    <property type="entry name" value="SPASM/twitch_domain_containing"/>
    <property type="match status" value="1"/>
</dbReference>
<dbReference type="EMBL" id="CP000698">
    <property type="protein sequence ID" value="ABQ24720.1"/>
    <property type="molecule type" value="Genomic_DNA"/>
</dbReference>
<dbReference type="RefSeq" id="WP_011937445.1">
    <property type="nucleotide sequence ID" value="NC_009483.1"/>
</dbReference>
<dbReference type="KEGG" id="gur:Gura_0505"/>
<protein>
    <submittedName>
        <fullName evidence="8">Radical SAM domain protein</fullName>
    </submittedName>
</protein>
<dbReference type="InterPro" id="IPR058240">
    <property type="entry name" value="rSAM_sf"/>
</dbReference>
<evidence type="ECO:0000256" key="5">
    <source>
        <dbReference type="ARBA" id="ARBA00023004"/>
    </source>
</evidence>
<dbReference type="InterPro" id="IPR050377">
    <property type="entry name" value="Radical_SAM_PqqE_MftC-like"/>
</dbReference>
<reference evidence="8 9" key="1">
    <citation type="submission" date="2007-05" db="EMBL/GenBank/DDBJ databases">
        <title>Complete sequence of Geobacter uraniireducens Rf4.</title>
        <authorList>
            <consortium name="US DOE Joint Genome Institute"/>
            <person name="Copeland A."/>
            <person name="Lucas S."/>
            <person name="Lapidus A."/>
            <person name="Barry K."/>
            <person name="Detter J.C."/>
            <person name="Glavina del Rio T."/>
            <person name="Hammon N."/>
            <person name="Israni S."/>
            <person name="Dalin E."/>
            <person name="Tice H."/>
            <person name="Pitluck S."/>
            <person name="Chertkov O."/>
            <person name="Brettin T."/>
            <person name="Bruce D."/>
            <person name="Han C."/>
            <person name="Schmutz J."/>
            <person name="Larimer F."/>
            <person name="Land M."/>
            <person name="Hauser L."/>
            <person name="Kyrpides N."/>
            <person name="Mikhailova N."/>
            <person name="Shelobolina E."/>
            <person name="Aklujkar M."/>
            <person name="Lovley D."/>
            <person name="Richardson P."/>
        </authorList>
    </citation>
    <scope>NUCLEOTIDE SEQUENCE [LARGE SCALE GENOMIC DNA]</scope>
    <source>
        <strain evidence="8 9">Rf4</strain>
    </source>
</reference>
<keyword evidence="9" id="KW-1185">Reference proteome</keyword>
<dbReference type="SFLD" id="SFLDG01386">
    <property type="entry name" value="main_SPASM_domain-containing"/>
    <property type="match status" value="1"/>
</dbReference>
<feature type="domain" description="Radical SAM core" evidence="7">
    <location>
        <begin position="42"/>
        <end position="273"/>
    </location>
</feature>
<sequence length="367" mass="41172">MIRKVYSDLILRKLRESGPGWLLKRCRQYLLLQLSGALHRPLCGPALGTLMVTYRCNFHCAMCDMPLQASAQARSGMTEFDTARFLGIINEFAELGVPGIGFTGGEPLLRDDIFDLLTETRRLGMIAHLNTNGWLLGDDQAQRIIDIGVDSVNVSLDGAVAATHDRIRRTQGSFDRAVRAVKRLVNLKQKHGSHVRIKTVAVIDETNIDEVPQMLALARTLGTDCIELIPRQPFAAIPQETGTEPELLAKVDRLVEYLQGKQLFSVAIENSPAHLRLFRDSFAGHPSPVRCSAGYNSLAVDCYGNVFPCVPWINWGKTTGNIRSITLGELWHSPDYQRQREITSQCHDCYLNCQTELNLLFDLRRRM</sequence>
<dbReference type="GO" id="GO:0051539">
    <property type="term" value="F:4 iron, 4 sulfur cluster binding"/>
    <property type="evidence" value="ECO:0007669"/>
    <property type="project" value="UniProtKB-KW"/>
</dbReference>
<dbReference type="InterPro" id="IPR007197">
    <property type="entry name" value="rSAM"/>
</dbReference>
<keyword evidence="2" id="KW-0004">4Fe-4S</keyword>
<keyword evidence="4" id="KW-0479">Metal-binding</keyword>
<dbReference type="InterPro" id="IPR006638">
    <property type="entry name" value="Elp3/MiaA/NifB-like_rSAM"/>
</dbReference>
<evidence type="ECO:0000256" key="3">
    <source>
        <dbReference type="ARBA" id="ARBA00022691"/>
    </source>
</evidence>
<dbReference type="PIRSF" id="PIRSF037420">
    <property type="entry name" value="PQQ_syn_pqqE"/>
    <property type="match status" value="1"/>
</dbReference>
<keyword evidence="6" id="KW-0411">Iron-sulfur</keyword>
<dbReference type="PANTHER" id="PTHR11228">
    <property type="entry name" value="RADICAL SAM DOMAIN PROTEIN"/>
    <property type="match status" value="1"/>
</dbReference>